<dbReference type="HOGENOM" id="CLU_035164_0_0_1"/>
<reference evidence="2 3" key="1">
    <citation type="submission" date="2015-01" db="EMBL/GenBank/DDBJ databases">
        <title>The Genome Sequence of Ochroconis gallopava CBS43764.</title>
        <authorList>
            <consortium name="The Broad Institute Genomics Platform"/>
            <person name="Cuomo C."/>
            <person name="de Hoog S."/>
            <person name="Gorbushina A."/>
            <person name="Stielow B."/>
            <person name="Teixiera M."/>
            <person name="Abouelleil A."/>
            <person name="Chapman S.B."/>
            <person name="Priest M."/>
            <person name="Young S.K."/>
            <person name="Wortman J."/>
            <person name="Nusbaum C."/>
            <person name="Birren B."/>
        </authorList>
    </citation>
    <scope>NUCLEOTIDE SEQUENCE [LARGE SCALE GENOMIC DNA]</scope>
    <source>
        <strain evidence="2 3">CBS 43764</strain>
    </source>
</reference>
<dbReference type="InParanoid" id="A0A0D2AIU5"/>
<dbReference type="GO" id="GO:0043248">
    <property type="term" value="P:proteasome assembly"/>
    <property type="evidence" value="ECO:0007669"/>
    <property type="project" value="TreeGrafter"/>
</dbReference>
<dbReference type="AlphaFoldDB" id="A0A0D2AIU5"/>
<protein>
    <recommendedName>
        <fullName evidence="4">Casein kinase II beta 2 subunit</fullName>
    </recommendedName>
</protein>
<dbReference type="OrthoDB" id="5415241at2759"/>
<accession>A0A0D2AIU5</accession>
<keyword evidence="3" id="KW-1185">Reference proteome</keyword>
<dbReference type="InterPro" id="IPR038816">
    <property type="entry name" value="Stationary_phase_5"/>
</dbReference>
<evidence type="ECO:0008006" key="4">
    <source>
        <dbReference type="Google" id="ProtNLM"/>
    </source>
</evidence>
<evidence type="ECO:0000313" key="3">
    <source>
        <dbReference type="Proteomes" id="UP000053259"/>
    </source>
</evidence>
<dbReference type="RefSeq" id="XP_016216702.1">
    <property type="nucleotide sequence ID" value="XM_016355566.1"/>
</dbReference>
<sequence>MAPLSAGSFHVLVAKNLKVLRLAIKHTSKLIQNQVYASVRPASELQPAFARLAPRQPIHPAAFLKQSKRWFSNQAFKTIAREFSSGAKNIKYNRASFPKSRTGNAVNSSTGRAPFAHTLRPNLTGGTLGRTAGGYAAGGGRIGGARYFSHGPAAPAQVVQNVNQAIRAFMIGGKKAQFSGVNPYTGEKRYREVTELQSEASKKISAIPKATPGSYIDFAVNPTITALTPFGTVSGFQETEHPKMDHLNTEGLLDVLSIDFSRALKDLAMILSDLKKLSTLGDLPITYQNSCLRVHFPGCDADTVERLALELGLQRGIIKQDPDFDAYNGTEIALLFPYAPSKSPSECSFFEKPVMHRKVDKLWWDDPAVIQETPPSPVLGNLPTPDFSAMSDVGLELEGIPDDILSGNPWVSSPSGYETIRSSELDSPRLHGKERSGASTPLEYQGIEGIYHFMQQLDAAERRGLSA</sequence>
<dbReference type="GO" id="GO:0070628">
    <property type="term" value="F:proteasome binding"/>
    <property type="evidence" value="ECO:0007669"/>
    <property type="project" value="InterPro"/>
</dbReference>
<name>A0A0D2AIU5_9PEZI</name>
<dbReference type="STRING" id="253628.A0A0D2AIU5"/>
<gene>
    <name evidence="2" type="ORF">PV09_02513</name>
</gene>
<organism evidence="2 3">
    <name type="scientific">Verruconis gallopava</name>
    <dbReference type="NCBI Taxonomy" id="253628"/>
    <lineage>
        <taxon>Eukaryota</taxon>
        <taxon>Fungi</taxon>
        <taxon>Dikarya</taxon>
        <taxon>Ascomycota</taxon>
        <taxon>Pezizomycotina</taxon>
        <taxon>Dothideomycetes</taxon>
        <taxon>Pleosporomycetidae</taxon>
        <taxon>Venturiales</taxon>
        <taxon>Sympoventuriaceae</taxon>
        <taxon>Verruconis</taxon>
    </lineage>
</organism>
<dbReference type="EMBL" id="KN847534">
    <property type="protein sequence ID" value="KIW06833.1"/>
    <property type="molecule type" value="Genomic_DNA"/>
</dbReference>
<feature type="region of interest" description="Disordered" evidence="1">
    <location>
        <begin position="100"/>
        <end position="122"/>
    </location>
</feature>
<feature type="compositionally biased region" description="Basic and acidic residues" evidence="1">
    <location>
        <begin position="421"/>
        <end position="436"/>
    </location>
</feature>
<evidence type="ECO:0000313" key="2">
    <source>
        <dbReference type="EMBL" id="KIW06833.1"/>
    </source>
</evidence>
<dbReference type="PANTHER" id="PTHR42342:SF1">
    <property type="entry name" value="STATIONARY PHASE PROTEIN 5"/>
    <property type="match status" value="1"/>
</dbReference>
<proteinExistence type="predicted"/>
<dbReference type="GeneID" id="27310486"/>
<dbReference type="Proteomes" id="UP000053259">
    <property type="component" value="Unassembled WGS sequence"/>
</dbReference>
<feature type="compositionally biased region" description="Polar residues" evidence="1">
    <location>
        <begin position="100"/>
        <end position="111"/>
    </location>
</feature>
<dbReference type="VEuPathDB" id="FungiDB:PV09_02513"/>
<feature type="region of interest" description="Disordered" evidence="1">
    <location>
        <begin position="415"/>
        <end position="439"/>
    </location>
</feature>
<evidence type="ECO:0000256" key="1">
    <source>
        <dbReference type="SAM" id="MobiDB-lite"/>
    </source>
</evidence>
<dbReference type="PANTHER" id="PTHR42342">
    <property type="entry name" value="STATIONARY PHASE PROTEIN 5"/>
    <property type="match status" value="1"/>
</dbReference>